<dbReference type="PANTHER" id="PTHR47272">
    <property type="entry name" value="DDE_TNP_1_7 DOMAIN-CONTAINING PROTEIN"/>
    <property type="match status" value="1"/>
</dbReference>
<reference evidence="2 3" key="1">
    <citation type="submission" date="2019-08" db="EMBL/GenBank/DDBJ databases">
        <title>Whole genome of Aphis craccivora.</title>
        <authorList>
            <person name="Voronova N.V."/>
            <person name="Shulinski R.S."/>
            <person name="Bandarenka Y.V."/>
            <person name="Zhorov D.G."/>
            <person name="Warner D."/>
        </authorList>
    </citation>
    <scope>NUCLEOTIDE SEQUENCE [LARGE SCALE GENOMIC DNA]</scope>
    <source>
        <strain evidence="2">180601</strain>
        <tissue evidence="2">Whole Body</tissue>
    </source>
</reference>
<accession>A0A6G0VQP6</accession>
<sequence length="167" mass="19520">MKSRKWTLRMVTHSFDMATVNSWLEYKMDCKHLNIDNKNIMDLLHFKERLAETLILVGNIVIRKRGRPRSSPVSLSPSPSSSLTPEMPKKIIKKIDQRPFAEVRNDNIGHLPDFDNLDNAIRCKYGGCKLRSHVYCEKCKVHLCFTRRNKCFTLYHKENEVPTDLLC</sequence>
<keyword evidence="3" id="KW-1185">Reference proteome</keyword>
<dbReference type="AlphaFoldDB" id="A0A6G0VQP6"/>
<gene>
    <name evidence="2" type="ORF">FWK35_00034817</name>
</gene>
<protein>
    <recommendedName>
        <fullName evidence="4">PiggyBac transposable element-derived protein 3-like</fullName>
    </recommendedName>
</protein>
<name>A0A6G0VQP6_APHCR</name>
<dbReference type="OrthoDB" id="6626627at2759"/>
<proteinExistence type="predicted"/>
<organism evidence="2 3">
    <name type="scientific">Aphis craccivora</name>
    <name type="common">Cowpea aphid</name>
    <dbReference type="NCBI Taxonomy" id="307492"/>
    <lineage>
        <taxon>Eukaryota</taxon>
        <taxon>Metazoa</taxon>
        <taxon>Ecdysozoa</taxon>
        <taxon>Arthropoda</taxon>
        <taxon>Hexapoda</taxon>
        <taxon>Insecta</taxon>
        <taxon>Pterygota</taxon>
        <taxon>Neoptera</taxon>
        <taxon>Paraneoptera</taxon>
        <taxon>Hemiptera</taxon>
        <taxon>Sternorrhyncha</taxon>
        <taxon>Aphidomorpha</taxon>
        <taxon>Aphidoidea</taxon>
        <taxon>Aphididae</taxon>
        <taxon>Aphidini</taxon>
        <taxon>Aphis</taxon>
        <taxon>Aphis</taxon>
    </lineage>
</organism>
<evidence type="ECO:0000313" key="3">
    <source>
        <dbReference type="Proteomes" id="UP000478052"/>
    </source>
</evidence>
<dbReference type="Proteomes" id="UP000478052">
    <property type="component" value="Unassembled WGS sequence"/>
</dbReference>
<evidence type="ECO:0000313" key="2">
    <source>
        <dbReference type="EMBL" id="KAF0704938.1"/>
    </source>
</evidence>
<dbReference type="PANTHER" id="PTHR47272:SF2">
    <property type="entry name" value="PIGGYBAC TRANSPOSABLE ELEMENT-DERIVED PROTEIN 3-LIKE"/>
    <property type="match status" value="1"/>
</dbReference>
<evidence type="ECO:0000256" key="1">
    <source>
        <dbReference type="SAM" id="MobiDB-lite"/>
    </source>
</evidence>
<evidence type="ECO:0008006" key="4">
    <source>
        <dbReference type="Google" id="ProtNLM"/>
    </source>
</evidence>
<dbReference type="EMBL" id="VUJU01013414">
    <property type="protein sequence ID" value="KAF0704938.1"/>
    <property type="molecule type" value="Genomic_DNA"/>
</dbReference>
<feature type="region of interest" description="Disordered" evidence="1">
    <location>
        <begin position="67"/>
        <end position="87"/>
    </location>
</feature>
<comment type="caution">
    <text evidence="2">The sequence shown here is derived from an EMBL/GenBank/DDBJ whole genome shotgun (WGS) entry which is preliminary data.</text>
</comment>
<feature type="compositionally biased region" description="Low complexity" evidence="1">
    <location>
        <begin position="69"/>
        <end position="83"/>
    </location>
</feature>